<evidence type="ECO:0000313" key="2">
    <source>
        <dbReference type="EMBL" id="GMH10962.1"/>
    </source>
</evidence>
<dbReference type="Pfam" id="PF12552">
    <property type="entry name" value="DUF3741"/>
    <property type="match status" value="1"/>
</dbReference>
<dbReference type="AlphaFoldDB" id="A0AAD3XN42"/>
<sequence>MHNASYLTCFNFLRSPDFSEPVSDPFSTVFHEQGSPEILQGPRGICCNSPPMKGPMNCLHLFPLLFDNVNSQYVTDICMDKNSVPSDPKLQSQTRAVALLQELDNTYWDKPMDCHSSGQDLMPGSCTNSKVQPEFKYVYEVMEISKVARRFSPSHTDLSRRHNEVEKTFVRRKFRNTKCLYTDKNFQELKEFVVSLGVLDSNKELLLMFLNQPDSIFAKHLHNLYASHTPSPVLAEGKKYACPILRRIVVLKPNIASGVEAVLLCGDPNIQIQLERLNSMTSDPEGRIPEKSFEVFGLKQCIKRKGFMT</sequence>
<feature type="domain" description="DUF3741" evidence="1">
    <location>
        <begin position="171"/>
        <end position="215"/>
    </location>
</feature>
<evidence type="ECO:0000313" key="3">
    <source>
        <dbReference type="Proteomes" id="UP001279734"/>
    </source>
</evidence>
<protein>
    <recommendedName>
        <fullName evidence="1">DUF3741 domain-containing protein</fullName>
    </recommendedName>
</protein>
<evidence type="ECO:0000259" key="1">
    <source>
        <dbReference type="Pfam" id="PF12552"/>
    </source>
</evidence>
<comment type="caution">
    <text evidence="2">The sequence shown here is derived from an EMBL/GenBank/DDBJ whole genome shotgun (WGS) entry which is preliminary data.</text>
</comment>
<keyword evidence="3" id="KW-1185">Reference proteome</keyword>
<dbReference type="PANTHER" id="PTHR46836">
    <property type="entry name" value="AFADIN"/>
    <property type="match status" value="1"/>
</dbReference>
<organism evidence="2 3">
    <name type="scientific">Nepenthes gracilis</name>
    <name type="common">Slender pitcher plant</name>
    <dbReference type="NCBI Taxonomy" id="150966"/>
    <lineage>
        <taxon>Eukaryota</taxon>
        <taxon>Viridiplantae</taxon>
        <taxon>Streptophyta</taxon>
        <taxon>Embryophyta</taxon>
        <taxon>Tracheophyta</taxon>
        <taxon>Spermatophyta</taxon>
        <taxon>Magnoliopsida</taxon>
        <taxon>eudicotyledons</taxon>
        <taxon>Gunneridae</taxon>
        <taxon>Pentapetalae</taxon>
        <taxon>Caryophyllales</taxon>
        <taxon>Nepenthaceae</taxon>
        <taxon>Nepenthes</taxon>
    </lineage>
</organism>
<reference evidence="2" key="1">
    <citation type="submission" date="2023-05" db="EMBL/GenBank/DDBJ databases">
        <title>Nepenthes gracilis genome sequencing.</title>
        <authorList>
            <person name="Fukushima K."/>
        </authorList>
    </citation>
    <scope>NUCLEOTIDE SEQUENCE</scope>
    <source>
        <strain evidence="2">SING2019-196</strain>
    </source>
</reference>
<dbReference type="PANTHER" id="PTHR46836:SF8">
    <property type="entry name" value="AFADIN"/>
    <property type="match status" value="1"/>
</dbReference>
<proteinExistence type="predicted"/>
<accession>A0AAD3XN42</accession>
<name>A0AAD3XN42_NEPGR</name>
<dbReference type="Proteomes" id="UP001279734">
    <property type="component" value="Unassembled WGS sequence"/>
</dbReference>
<dbReference type="EMBL" id="BSYO01000010">
    <property type="protein sequence ID" value="GMH10962.1"/>
    <property type="molecule type" value="Genomic_DNA"/>
</dbReference>
<dbReference type="InterPro" id="IPR022212">
    <property type="entry name" value="DUF3741"/>
</dbReference>
<gene>
    <name evidence="2" type="ORF">Nepgr_012803</name>
</gene>